<dbReference type="InterPro" id="IPR050834">
    <property type="entry name" value="Glycosyltransf_2"/>
</dbReference>
<dbReference type="Gene3D" id="3.90.550.10">
    <property type="entry name" value="Spore Coat Polysaccharide Biosynthesis Protein SpsA, Chain A"/>
    <property type="match status" value="2"/>
</dbReference>
<dbReference type="EMBL" id="JACHOO010000001">
    <property type="protein sequence ID" value="MBB5751399.1"/>
    <property type="molecule type" value="Genomic_DNA"/>
</dbReference>
<evidence type="ECO:0000313" key="3">
    <source>
        <dbReference type="EMBL" id="MBB5751399.1"/>
    </source>
</evidence>
<feature type="region of interest" description="Disordered" evidence="1">
    <location>
        <begin position="610"/>
        <end position="689"/>
    </location>
</feature>
<name>A0A7W9CTL4_9HYPH</name>
<keyword evidence="4" id="KW-1185">Reference proteome</keyword>
<reference evidence="3 4" key="1">
    <citation type="submission" date="2020-08" db="EMBL/GenBank/DDBJ databases">
        <title>Genomic Encyclopedia of Type Strains, Phase IV (KMG-IV): sequencing the most valuable type-strain genomes for metagenomic binning, comparative biology and taxonomic classification.</title>
        <authorList>
            <person name="Goeker M."/>
        </authorList>
    </citation>
    <scope>NUCLEOTIDE SEQUENCE [LARGE SCALE GENOMIC DNA]</scope>
    <source>
        <strain evidence="3 4">DSM 16268</strain>
    </source>
</reference>
<organism evidence="3 4">
    <name type="scientific">Prosthecomicrobium pneumaticum</name>
    <dbReference type="NCBI Taxonomy" id="81895"/>
    <lineage>
        <taxon>Bacteria</taxon>
        <taxon>Pseudomonadati</taxon>
        <taxon>Pseudomonadota</taxon>
        <taxon>Alphaproteobacteria</taxon>
        <taxon>Hyphomicrobiales</taxon>
        <taxon>Kaistiaceae</taxon>
        <taxon>Prosthecomicrobium</taxon>
    </lineage>
</organism>
<dbReference type="GO" id="GO:0016740">
    <property type="term" value="F:transferase activity"/>
    <property type="evidence" value="ECO:0007669"/>
    <property type="project" value="UniProtKB-KW"/>
</dbReference>
<dbReference type="Proteomes" id="UP000523821">
    <property type="component" value="Unassembled WGS sequence"/>
</dbReference>
<dbReference type="PANTHER" id="PTHR43685:SF2">
    <property type="entry name" value="GLYCOSYLTRANSFERASE 2-LIKE DOMAIN-CONTAINING PROTEIN"/>
    <property type="match status" value="1"/>
</dbReference>
<keyword evidence="3" id="KW-0808">Transferase</keyword>
<dbReference type="AlphaFoldDB" id="A0A7W9CTL4"/>
<dbReference type="InterPro" id="IPR029044">
    <property type="entry name" value="Nucleotide-diphossugar_trans"/>
</dbReference>
<dbReference type="PANTHER" id="PTHR43685">
    <property type="entry name" value="GLYCOSYLTRANSFERASE"/>
    <property type="match status" value="1"/>
</dbReference>
<gene>
    <name evidence="3" type="ORF">GGQ63_000442</name>
</gene>
<feature type="domain" description="Glycosyltransferase 2-like" evidence="2">
    <location>
        <begin position="65"/>
        <end position="176"/>
    </location>
</feature>
<feature type="compositionally biased region" description="Low complexity" evidence="1">
    <location>
        <begin position="642"/>
        <end position="657"/>
    </location>
</feature>
<accession>A0A7W9CTL4</accession>
<dbReference type="CDD" id="cd00761">
    <property type="entry name" value="Glyco_tranf_GTA_type"/>
    <property type="match status" value="1"/>
</dbReference>
<dbReference type="Pfam" id="PF00535">
    <property type="entry name" value="Glycos_transf_2"/>
    <property type="match status" value="2"/>
</dbReference>
<dbReference type="SUPFAM" id="SSF53448">
    <property type="entry name" value="Nucleotide-diphospho-sugar transferases"/>
    <property type="match status" value="2"/>
</dbReference>
<proteinExistence type="predicted"/>
<feature type="compositionally biased region" description="Low complexity" evidence="1">
    <location>
        <begin position="616"/>
        <end position="628"/>
    </location>
</feature>
<evidence type="ECO:0000259" key="2">
    <source>
        <dbReference type="Pfam" id="PF00535"/>
    </source>
</evidence>
<sequence length="772" mass="83942">MNTVSDFETSAKGDALFDQYRAANDLFDADDFAAARSRLEGFAAGLRAASRVEQIGRPIDDAIASIVVASYRDHPLVDRALEELALQSRGFEIVLVTTGNERLLECGRRHFDNLVFVTPPFPLGCSAGRNLGVSAAGAPLVIFIDDDGLIEPGCLAALVECARETNAVAVRGRVVPLTHPQKTGQHYDRGPQRLPSGIDCEGISLWRRQAFEAAGGFDPLLSGHEGVALCSRLWRFYGPQAFLYEPKAVLRHDYHRDEAGAEEKKRRYERARRYLDETYPDASPIHATTSKIENAGRTLALGIRSTARAPEPGLEPVSILTTARNGAAFVADYVRGWQAQTARDFEIVFVDDGSRDGTAENLARAWGDDRLVLIERPFEGRGASLNAAVAAARHDLCLIADVDDISMPGRIAWTQNAFAEDPRLDYLSFLYFTEKDLFCCGRPLSPFITDMDVRMLFGMPAPFPAFAFRRRRFALPFDAGLRGGVDCDWLQRNAAAAGALRGRLAQMPMVYYRRHEGQITSSHHDTQLKIRRALIDWAFSRVLGPLSAGDLERIDILIDRRRVPDARAKSALAGWVARLIARNDETQIYDRDTFGLVLCEALDAVAVPPAAPAAPAPAKSAPAASAAPDIRGAATPQPPAPSASQAPNAAAAVAPQPVNAPPAKPGRAAPTALSEIGAGAPPRVPPAAPATAPYQAAAVGPVARGPAEIDRRVRRYRLSAEQAIAARDFRTARWALREALKLRSDPEVYARLSATHKFWIVRAMSRSQPYAG</sequence>
<comment type="caution">
    <text evidence="3">The sequence shown here is derived from an EMBL/GenBank/DDBJ whole genome shotgun (WGS) entry which is preliminary data.</text>
</comment>
<evidence type="ECO:0000256" key="1">
    <source>
        <dbReference type="SAM" id="MobiDB-lite"/>
    </source>
</evidence>
<protein>
    <submittedName>
        <fullName evidence="3">Glycosyltransferase involved in cell wall biosynthesis</fullName>
    </submittedName>
</protein>
<dbReference type="RefSeq" id="WP_183852032.1">
    <property type="nucleotide sequence ID" value="NZ_JACHOO010000001.1"/>
</dbReference>
<evidence type="ECO:0000313" key="4">
    <source>
        <dbReference type="Proteomes" id="UP000523821"/>
    </source>
</evidence>
<dbReference type="InterPro" id="IPR001173">
    <property type="entry name" value="Glyco_trans_2-like"/>
</dbReference>
<feature type="domain" description="Glycosyltransferase 2-like" evidence="2">
    <location>
        <begin position="318"/>
        <end position="438"/>
    </location>
</feature>